<dbReference type="EMBL" id="WCUQ01000191">
    <property type="protein sequence ID" value="KAB4114721.1"/>
    <property type="molecule type" value="Genomic_DNA"/>
</dbReference>
<protein>
    <recommendedName>
        <fullName evidence="3">NVEALA family protein</fullName>
    </recommendedName>
</protein>
<dbReference type="Pfam" id="PF14055">
    <property type="entry name" value="NVEALA"/>
    <property type="match status" value="1"/>
</dbReference>
<reference evidence="1 2" key="1">
    <citation type="journal article" date="2019" name="Nat. Med.">
        <title>A library of human gut bacterial isolates paired with longitudinal multiomics data enables mechanistic microbiome research.</title>
        <authorList>
            <person name="Poyet M."/>
            <person name="Groussin M."/>
            <person name="Gibbons S.M."/>
            <person name="Avila-Pacheco J."/>
            <person name="Jiang X."/>
            <person name="Kearney S.M."/>
            <person name="Perrotta A.R."/>
            <person name="Berdy B."/>
            <person name="Zhao S."/>
            <person name="Lieberman T.D."/>
            <person name="Swanson P.K."/>
            <person name="Smith M."/>
            <person name="Roesemann S."/>
            <person name="Alexander J.E."/>
            <person name="Rich S.A."/>
            <person name="Livny J."/>
            <person name="Vlamakis H."/>
            <person name="Clish C."/>
            <person name="Bullock K."/>
            <person name="Deik A."/>
            <person name="Scott J."/>
            <person name="Pierce K.A."/>
            <person name="Xavier R.J."/>
            <person name="Alm E.J."/>
        </authorList>
    </citation>
    <scope>NUCLEOTIDE SEQUENCE [LARGE SCALE GENOMIC DNA]</scope>
    <source>
        <strain evidence="1 2">BIOML-A37</strain>
    </source>
</reference>
<proteinExistence type="predicted"/>
<dbReference type="AlphaFoldDB" id="A0A6I0JF83"/>
<evidence type="ECO:0000313" key="1">
    <source>
        <dbReference type="EMBL" id="KAB4114721.1"/>
    </source>
</evidence>
<dbReference type="InterPro" id="IPR025905">
    <property type="entry name" value="NVEALA"/>
</dbReference>
<dbReference type="Proteomes" id="UP000438773">
    <property type="component" value="Unassembled WGS sequence"/>
</dbReference>
<dbReference type="RefSeq" id="WP_008657965.1">
    <property type="nucleotide sequence ID" value="NZ_WCUQ01000191.1"/>
</dbReference>
<evidence type="ECO:0000313" key="2">
    <source>
        <dbReference type="Proteomes" id="UP000438773"/>
    </source>
</evidence>
<comment type="caution">
    <text evidence="1">The sequence shown here is derived from an EMBL/GenBank/DDBJ whole genome shotgun (WGS) entry which is preliminary data.</text>
</comment>
<name>A0A6I0JF83_BACUN</name>
<evidence type="ECO:0008006" key="3">
    <source>
        <dbReference type="Google" id="ProtNLM"/>
    </source>
</evidence>
<sequence length="79" mass="8858">MKKYIYAFFFASLIIVALGLKAKIKSDTEFSELTLSNIEALGMEETDGAKDYWCCGNEDVCAEGPHYKIKGKLKENPCK</sequence>
<organism evidence="1 2">
    <name type="scientific">Bacteroides uniformis</name>
    <dbReference type="NCBI Taxonomy" id="820"/>
    <lineage>
        <taxon>Bacteria</taxon>
        <taxon>Pseudomonadati</taxon>
        <taxon>Bacteroidota</taxon>
        <taxon>Bacteroidia</taxon>
        <taxon>Bacteroidales</taxon>
        <taxon>Bacteroidaceae</taxon>
        <taxon>Bacteroides</taxon>
    </lineage>
</organism>
<gene>
    <name evidence="1" type="ORF">GAQ75_24125</name>
</gene>
<accession>A0A6I0JF83</accession>